<proteinExistence type="predicted"/>
<protein>
    <submittedName>
        <fullName evidence="6">CmpA/NrtA family ABC transporter substrate-binding protein</fullName>
    </submittedName>
</protein>
<reference evidence="7" key="1">
    <citation type="journal article" date="2019" name="Int. J. Syst. Evol. Microbiol.">
        <title>The Global Catalogue of Microorganisms (GCM) 10K type strain sequencing project: providing services to taxonomists for standard genome sequencing and annotation.</title>
        <authorList>
            <consortium name="The Broad Institute Genomics Platform"/>
            <consortium name="The Broad Institute Genome Sequencing Center for Infectious Disease"/>
            <person name="Wu L."/>
            <person name="Ma J."/>
        </authorList>
    </citation>
    <scope>NUCLEOTIDE SEQUENCE [LARGE SCALE GENOMIC DNA]</scope>
    <source>
        <strain evidence="7">CGMCC 1.15304</strain>
    </source>
</reference>
<keyword evidence="7" id="KW-1185">Reference proteome</keyword>
<dbReference type="InterPro" id="IPR044527">
    <property type="entry name" value="NrtA/CpmA_ABC-bd_dom"/>
</dbReference>
<keyword evidence="5" id="KW-0472">Membrane</keyword>
<accession>A0ABV8U9Z5</accession>
<keyword evidence="2" id="KW-0813">Transport</keyword>
<sequence>MPFDEYPTVKAGYIALTDCAPLIVAQELGFDRQAGIKLEPIQMKSWSAVRDGLAFEQLECAQMPGALALAMHLGISGLRVPVRVPLLLGHGGNAITVSAKLYEEAIALLGSEYEGPRAESAVLVKAVALQRKTRGERRIRIGVVHAFSSHNYEVRAWLAYAGLDPDLDVELIVVPRSRMLEALATGEIDSFCVGDPWGQLAVEAGIGHIIATKADLYPYSPEKVLAFRDAWVKGHGEVAERTIQAIALGMEWAAQLENREELALILASKDYLNVPAEVLTRALACKPQLAPGFGETYVPRYLEFGGDCMPTKAGALWLLAQMRRWGQAEAGFEKEVETVFQPLETGGIQGAEQDNSVNEDPGRLAFDGVPFSVHDIEAYRHKFSVGG</sequence>
<dbReference type="SUPFAM" id="SSF53850">
    <property type="entry name" value="Periplasmic binding protein-like II"/>
    <property type="match status" value="1"/>
</dbReference>
<evidence type="ECO:0000256" key="2">
    <source>
        <dbReference type="ARBA" id="ARBA00022448"/>
    </source>
</evidence>
<evidence type="ECO:0000256" key="3">
    <source>
        <dbReference type="ARBA" id="ARBA00022475"/>
    </source>
</evidence>
<dbReference type="Proteomes" id="UP001595776">
    <property type="component" value="Unassembled WGS sequence"/>
</dbReference>
<comment type="caution">
    <text evidence="6">The sequence shown here is derived from an EMBL/GenBank/DDBJ whole genome shotgun (WGS) entry which is preliminary data.</text>
</comment>
<dbReference type="PANTHER" id="PTHR30024">
    <property type="entry name" value="ALIPHATIC SULFONATES-BINDING PROTEIN-RELATED"/>
    <property type="match status" value="1"/>
</dbReference>
<dbReference type="PANTHER" id="PTHR30024:SF43">
    <property type="entry name" value="BLL4572 PROTEIN"/>
    <property type="match status" value="1"/>
</dbReference>
<dbReference type="EMBL" id="JBHSCR010000005">
    <property type="protein sequence ID" value="MFC4348021.1"/>
    <property type="molecule type" value="Genomic_DNA"/>
</dbReference>
<comment type="subcellular location">
    <subcellularLocation>
        <location evidence="1">Endomembrane system</location>
    </subcellularLocation>
</comment>
<keyword evidence="3" id="KW-1003">Cell membrane</keyword>
<evidence type="ECO:0000256" key="5">
    <source>
        <dbReference type="ARBA" id="ARBA00023136"/>
    </source>
</evidence>
<organism evidence="6 7">
    <name type="scientific">Kordiimonas lipolytica</name>
    <dbReference type="NCBI Taxonomy" id="1662421"/>
    <lineage>
        <taxon>Bacteria</taxon>
        <taxon>Pseudomonadati</taxon>
        <taxon>Pseudomonadota</taxon>
        <taxon>Alphaproteobacteria</taxon>
        <taxon>Kordiimonadales</taxon>
        <taxon>Kordiimonadaceae</taxon>
        <taxon>Kordiimonas</taxon>
    </lineage>
</organism>
<dbReference type="RefSeq" id="WP_068151794.1">
    <property type="nucleotide sequence ID" value="NZ_JBHSCR010000005.1"/>
</dbReference>
<dbReference type="Gene3D" id="3.40.190.10">
    <property type="entry name" value="Periplasmic binding protein-like II"/>
    <property type="match status" value="2"/>
</dbReference>
<evidence type="ECO:0000313" key="7">
    <source>
        <dbReference type="Proteomes" id="UP001595776"/>
    </source>
</evidence>
<evidence type="ECO:0000256" key="1">
    <source>
        <dbReference type="ARBA" id="ARBA00004308"/>
    </source>
</evidence>
<dbReference type="Pfam" id="PF13379">
    <property type="entry name" value="NMT1_2"/>
    <property type="match status" value="1"/>
</dbReference>
<evidence type="ECO:0000256" key="4">
    <source>
        <dbReference type="ARBA" id="ARBA00022519"/>
    </source>
</evidence>
<dbReference type="CDD" id="cd13553">
    <property type="entry name" value="PBP2_NrtA_CpmA_like"/>
    <property type="match status" value="1"/>
</dbReference>
<gene>
    <name evidence="6" type="ORF">ACFO5Q_09215</name>
</gene>
<evidence type="ECO:0000313" key="6">
    <source>
        <dbReference type="EMBL" id="MFC4348021.1"/>
    </source>
</evidence>
<keyword evidence="4" id="KW-0997">Cell inner membrane</keyword>
<name>A0ABV8U9Z5_9PROT</name>